<comment type="caution">
    <text evidence="2">The sequence shown here is derived from an EMBL/GenBank/DDBJ whole genome shotgun (WGS) entry which is preliminary data.</text>
</comment>
<sequence>MKLDLQLYRGYANDEELVVFGHVFKSWAPDKYQTDRKGFKHAFSVLHMFRISPLKNVEVRLRFKDIDITTRTMNDGYFRFTIPYENSLQSGWHTYEVTCKPEEVNYGIVEKAQFLKPFESKVSIISDIDDTFLISHSGNIFKKLFVMLARNVNNRKTFEDVVKHYKALSSSGHKEKGRSNSFFYVSSSEWNLYDFIVQFTKLQELPKAVIKLKDIKTGISDFLSTGGGNHDHKFVKIKDIISFYPKQRYVLLGDDSQQDAFIYERICKMFPMSIEAIYLRQTGRTKKRKTKKVLQNINNMKVATCYFKKSTEAIKHSKEIGFIEEEY</sequence>
<reference evidence="2 3" key="1">
    <citation type="submission" date="2018-07" db="EMBL/GenBank/DDBJ databases">
        <title>Leeuwenhoekiella genomics.</title>
        <authorList>
            <person name="Tahon G."/>
            <person name="Willems A."/>
        </authorList>
    </citation>
    <scope>NUCLEOTIDE SEQUENCE [LARGE SCALE GENOMIC DNA]</scope>
    <source>
        <strain evidence="2 3">LMG 1345</strain>
    </source>
</reference>
<evidence type="ECO:0000313" key="3">
    <source>
        <dbReference type="Proteomes" id="UP000290608"/>
    </source>
</evidence>
<gene>
    <name evidence="2" type="ORF">DSL99_1886</name>
</gene>
<dbReference type="AlphaFoldDB" id="A0A4Q0PNB8"/>
<dbReference type="Pfam" id="PF09949">
    <property type="entry name" value="APP1_cat"/>
    <property type="match status" value="1"/>
</dbReference>
<proteinExistence type="predicted"/>
<evidence type="ECO:0000259" key="1">
    <source>
        <dbReference type="Pfam" id="PF09949"/>
    </source>
</evidence>
<feature type="domain" description="Phosphatidate phosphatase APP1 catalytic" evidence="1">
    <location>
        <begin position="122"/>
        <end position="281"/>
    </location>
</feature>
<dbReference type="PANTHER" id="PTHR28208:SF3">
    <property type="entry name" value="PHOSPHATIDATE PHOSPHATASE APP1"/>
    <property type="match status" value="1"/>
</dbReference>
<dbReference type="InterPro" id="IPR019236">
    <property type="entry name" value="APP1_cat"/>
</dbReference>
<dbReference type="GO" id="GO:0008195">
    <property type="term" value="F:phosphatidate phosphatase activity"/>
    <property type="evidence" value="ECO:0007669"/>
    <property type="project" value="InterPro"/>
</dbReference>
<dbReference type="STRING" id="1122159.SAMN02745246_01771"/>
<dbReference type="PANTHER" id="PTHR28208">
    <property type="entry name" value="PHOSPHATIDATE PHOSPHATASE APP1"/>
    <property type="match status" value="1"/>
</dbReference>
<evidence type="ECO:0000313" key="2">
    <source>
        <dbReference type="EMBL" id="RXG30843.1"/>
    </source>
</evidence>
<protein>
    <submittedName>
        <fullName evidence="2">Phosphatidate phosphatase APP1</fullName>
    </submittedName>
</protein>
<accession>A0A4Q0PNB8</accession>
<dbReference type="RefSeq" id="WP_073098868.1">
    <property type="nucleotide sequence ID" value="NZ_JBALUR010000002.1"/>
</dbReference>
<organism evidence="2 3">
    <name type="scientific">Leeuwenhoekiella marinoflava</name>
    <dbReference type="NCBI Taxonomy" id="988"/>
    <lineage>
        <taxon>Bacteria</taxon>
        <taxon>Pseudomonadati</taxon>
        <taxon>Bacteroidota</taxon>
        <taxon>Flavobacteriia</taxon>
        <taxon>Flavobacteriales</taxon>
        <taxon>Flavobacteriaceae</taxon>
        <taxon>Leeuwenhoekiella</taxon>
    </lineage>
</organism>
<dbReference type="InterPro" id="IPR052935">
    <property type="entry name" value="Mg2+_PAP"/>
</dbReference>
<name>A0A4Q0PNB8_9FLAO</name>
<dbReference type="Proteomes" id="UP000290608">
    <property type="component" value="Unassembled WGS sequence"/>
</dbReference>
<dbReference type="EMBL" id="QOVL01000007">
    <property type="protein sequence ID" value="RXG30843.1"/>
    <property type="molecule type" value="Genomic_DNA"/>
</dbReference>